<dbReference type="Gene3D" id="3.30.70.240">
    <property type="match status" value="1"/>
</dbReference>
<evidence type="ECO:0000256" key="1">
    <source>
        <dbReference type="ARBA" id="ARBA00022722"/>
    </source>
</evidence>
<evidence type="ECO:0000256" key="2">
    <source>
        <dbReference type="ARBA" id="ARBA00022723"/>
    </source>
</evidence>
<reference evidence="7 8" key="2">
    <citation type="journal article" date="2021" name="Syst. Appl. Microbiol.">
        <title>Phylogenetic classification of ten novel species belonging to the genus Bifidobacterium comprising B. phasiani sp. nov., B. pongonis sp. nov., B. saguinibicoloris sp. nov., B. colobi sp. nov., B. simiiventris sp. nov., B. santillanense sp. nov., B. miconis sp. nov., B. amazonense sp. nov., B. pluvialisilvae sp. nov., and B. miconisargentati sp. nov.</title>
        <authorList>
            <person name="Lugli G.A."/>
            <person name="Calvete-Torre I."/>
            <person name="Alessandri G."/>
            <person name="Milani C."/>
            <person name="Turroni F."/>
            <person name="Laiolo P."/>
            <person name="Ossiprandi M.C."/>
            <person name="Margolles A."/>
            <person name="Ruiz L."/>
            <person name="Ventura M."/>
        </authorList>
    </citation>
    <scope>NUCLEOTIDE SEQUENCE [LARGE SCALE GENOMIC DNA]</scope>
    <source>
        <strain evidence="7 8">MA1</strain>
    </source>
</reference>
<evidence type="ECO:0000256" key="4">
    <source>
        <dbReference type="ARBA" id="ARBA00022801"/>
    </source>
</evidence>
<dbReference type="EMBL" id="JAFEJT020000035">
    <property type="protein sequence ID" value="MCH9276346.1"/>
    <property type="molecule type" value="Genomic_DNA"/>
</dbReference>
<keyword evidence="4" id="KW-0378">Hydrolase</keyword>
<keyword evidence="1" id="KW-0540">Nuclease</keyword>
<dbReference type="SUPFAM" id="SSF143430">
    <property type="entry name" value="TTP0101/SSO1404-like"/>
    <property type="match status" value="1"/>
</dbReference>
<keyword evidence="6" id="KW-0051">Antiviral defense</keyword>
<keyword evidence="5" id="KW-0460">Magnesium</keyword>
<comment type="caution">
    <text evidence="7">The sequence shown here is derived from an EMBL/GenBank/DDBJ whole genome shotgun (WGS) entry which is preliminary data.</text>
</comment>
<reference evidence="7 8" key="1">
    <citation type="journal article" date="2021" name="Environ. Microbiol.">
        <title>Genetic insights into the dark matter of the mammalian gut microbiota through targeted genome reconstruction.</title>
        <authorList>
            <person name="Lugli G.A."/>
            <person name="Alessandri G."/>
            <person name="Milani C."/>
            <person name="Viappiani A."/>
            <person name="Fontana F."/>
            <person name="Tarracchini C."/>
            <person name="Mancabelli L."/>
            <person name="Argentini C."/>
            <person name="Ruiz L."/>
            <person name="Margolles A."/>
            <person name="van Sinderen D."/>
            <person name="Turroni F."/>
            <person name="Ventura M."/>
        </authorList>
    </citation>
    <scope>NUCLEOTIDE SEQUENCE [LARGE SCALE GENOMIC DNA]</scope>
    <source>
        <strain evidence="7 8">MA1</strain>
    </source>
</reference>
<organism evidence="7 8">
    <name type="scientific">Bifidobacterium amazonense</name>
    <dbReference type="NCBI Taxonomy" id="2809027"/>
    <lineage>
        <taxon>Bacteria</taxon>
        <taxon>Bacillati</taxon>
        <taxon>Actinomycetota</taxon>
        <taxon>Actinomycetes</taxon>
        <taxon>Bifidobacteriales</taxon>
        <taxon>Bifidobacteriaceae</taxon>
        <taxon>Bifidobacterium</taxon>
    </lineage>
</organism>
<keyword evidence="3 7" id="KW-0255">Endonuclease</keyword>
<evidence type="ECO:0000313" key="8">
    <source>
        <dbReference type="Proteomes" id="UP000710815"/>
    </source>
</evidence>
<proteinExistence type="predicted"/>
<evidence type="ECO:0000256" key="6">
    <source>
        <dbReference type="ARBA" id="ARBA00023118"/>
    </source>
</evidence>
<name>A0ABS9VW59_9BIFI</name>
<evidence type="ECO:0000313" key="7">
    <source>
        <dbReference type="EMBL" id="MCH9276346.1"/>
    </source>
</evidence>
<protein>
    <submittedName>
        <fullName evidence="7">CRISPR-associated endonuclease Cas2</fullName>
    </submittedName>
</protein>
<gene>
    <name evidence="7" type="ORF">JS533_008705</name>
</gene>
<sequence>MFLASLSDYLLLRYELDDIVDLECDSLRFYSLGTKDSTRIEHVGLQRHMPVDDAMMI</sequence>
<keyword evidence="8" id="KW-1185">Reference proteome</keyword>
<dbReference type="InterPro" id="IPR021127">
    <property type="entry name" value="CRISPR_associated_Cas2"/>
</dbReference>
<evidence type="ECO:0000256" key="5">
    <source>
        <dbReference type="ARBA" id="ARBA00022842"/>
    </source>
</evidence>
<dbReference type="CDD" id="cd09725">
    <property type="entry name" value="Cas2_I_II_III"/>
    <property type="match status" value="1"/>
</dbReference>
<dbReference type="Proteomes" id="UP000710815">
    <property type="component" value="Unassembled WGS sequence"/>
</dbReference>
<keyword evidence="2" id="KW-0479">Metal-binding</keyword>
<evidence type="ECO:0000256" key="3">
    <source>
        <dbReference type="ARBA" id="ARBA00022759"/>
    </source>
</evidence>
<accession>A0ABS9VW59</accession>
<dbReference type="GO" id="GO:0004519">
    <property type="term" value="F:endonuclease activity"/>
    <property type="evidence" value="ECO:0007669"/>
    <property type="project" value="UniProtKB-KW"/>
</dbReference>